<dbReference type="Gene3D" id="1.10.1740.10">
    <property type="match status" value="1"/>
</dbReference>
<dbReference type="InterPro" id="IPR014284">
    <property type="entry name" value="RNA_pol_sigma-70_dom"/>
</dbReference>
<evidence type="ECO:0000256" key="1">
    <source>
        <dbReference type="ARBA" id="ARBA00010641"/>
    </source>
</evidence>
<keyword evidence="3" id="KW-0731">Sigma factor</keyword>
<feature type="compositionally biased region" description="Basic and acidic residues" evidence="5">
    <location>
        <begin position="111"/>
        <end position="130"/>
    </location>
</feature>
<evidence type="ECO:0000256" key="2">
    <source>
        <dbReference type="ARBA" id="ARBA00023015"/>
    </source>
</evidence>
<evidence type="ECO:0000259" key="7">
    <source>
        <dbReference type="Pfam" id="PF08281"/>
    </source>
</evidence>
<evidence type="ECO:0000313" key="8">
    <source>
        <dbReference type="EMBL" id="TGX49571.1"/>
    </source>
</evidence>
<dbReference type="PANTHER" id="PTHR43133:SF63">
    <property type="entry name" value="RNA POLYMERASE SIGMA FACTOR FECI-RELATED"/>
    <property type="match status" value="1"/>
</dbReference>
<dbReference type="AlphaFoldDB" id="A0A4S1X0Z7"/>
<dbReference type="InterPro" id="IPR013324">
    <property type="entry name" value="RNA_pol_sigma_r3/r4-like"/>
</dbReference>
<dbReference type="SUPFAM" id="SSF88946">
    <property type="entry name" value="Sigma2 domain of RNA polymerase sigma factors"/>
    <property type="match status" value="1"/>
</dbReference>
<dbReference type="GO" id="GO:0006352">
    <property type="term" value="P:DNA-templated transcription initiation"/>
    <property type="evidence" value="ECO:0007669"/>
    <property type="project" value="InterPro"/>
</dbReference>
<feature type="domain" description="RNA polymerase sigma factor 70 region 4 type 2" evidence="7">
    <location>
        <begin position="145"/>
        <end position="197"/>
    </location>
</feature>
<dbReference type="Gene3D" id="1.10.10.10">
    <property type="entry name" value="Winged helix-like DNA-binding domain superfamily/Winged helix DNA-binding domain"/>
    <property type="match status" value="1"/>
</dbReference>
<dbReference type="InterPro" id="IPR013325">
    <property type="entry name" value="RNA_pol_sigma_r2"/>
</dbReference>
<dbReference type="InterPro" id="IPR007627">
    <property type="entry name" value="RNA_pol_sigma70_r2"/>
</dbReference>
<reference evidence="8 9" key="1">
    <citation type="submission" date="2019-04" db="EMBL/GenBank/DDBJ databases">
        <title>Sphingomonas psychrotolerans sp. nov., isolated from soil in the Tianshan Mountains, Xinjiang, China.</title>
        <authorList>
            <person name="Luo Y."/>
            <person name="Sheng H."/>
        </authorList>
    </citation>
    <scope>NUCLEOTIDE SEQUENCE [LARGE SCALE GENOMIC DNA]</scope>
    <source>
        <strain evidence="8 9">ZFGT-11</strain>
    </source>
</reference>
<dbReference type="CDD" id="cd06171">
    <property type="entry name" value="Sigma70_r4"/>
    <property type="match status" value="1"/>
</dbReference>
<dbReference type="InterPro" id="IPR039425">
    <property type="entry name" value="RNA_pol_sigma-70-like"/>
</dbReference>
<proteinExistence type="inferred from homology"/>
<keyword evidence="4" id="KW-0804">Transcription</keyword>
<dbReference type="EMBL" id="SRXT01000008">
    <property type="protein sequence ID" value="TGX49571.1"/>
    <property type="molecule type" value="Genomic_DNA"/>
</dbReference>
<evidence type="ECO:0000256" key="4">
    <source>
        <dbReference type="ARBA" id="ARBA00023163"/>
    </source>
</evidence>
<keyword evidence="9" id="KW-1185">Reference proteome</keyword>
<evidence type="ECO:0000256" key="3">
    <source>
        <dbReference type="ARBA" id="ARBA00023082"/>
    </source>
</evidence>
<dbReference type="Pfam" id="PF04542">
    <property type="entry name" value="Sigma70_r2"/>
    <property type="match status" value="1"/>
</dbReference>
<feature type="domain" description="RNA polymerase sigma-70 region 2" evidence="6">
    <location>
        <begin position="48"/>
        <end position="109"/>
    </location>
</feature>
<dbReference type="InterPro" id="IPR013249">
    <property type="entry name" value="RNA_pol_sigma70_r4_t2"/>
</dbReference>
<dbReference type="OrthoDB" id="7190058at2"/>
<evidence type="ECO:0000256" key="5">
    <source>
        <dbReference type="SAM" id="MobiDB-lite"/>
    </source>
</evidence>
<sequence length="221" mass="25090">MPEAVQKLTSSLGALPRWQRTPYGSCMSQRSEDSSTGETGLAQLLGEMRSDLARFMLARQCNPAEVEDLLQDLYVKLTSMRTGPVSNPRAYLYQMANNLLHDHRRGRRRQQVRDDHWTRNRVGPDLEKDATPSPEESVIARDELERVNEALASMPERTAQILKMYRLDGLSQKAIATSLDLSLSAVEKHLQRAYRKLLLLREELDGTPQRSHKEAGDVSFS</sequence>
<evidence type="ECO:0000259" key="6">
    <source>
        <dbReference type="Pfam" id="PF04542"/>
    </source>
</evidence>
<name>A0A4S1X0Z7_9SPHN</name>
<dbReference type="Pfam" id="PF08281">
    <property type="entry name" value="Sigma70_r4_2"/>
    <property type="match status" value="1"/>
</dbReference>
<gene>
    <name evidence="8" type="ORF">E5A73_18815</name>
</gene>
<protein>
    <submittedName>
        <fullName evidence="8">Sigma-70 family RNA polymerase sigma factor</fullName>
    </submittedName>
</protein>
<evidence type="ECO:0000313" key="9">
    <source>
        <dbReference type="Proteomes" id="UP000306147"/>
    </source>
</evidence>
<dbReference type="GO" id="GO:0016987">
    <property type="term" value="F:sigma factor activity"/>
    <property type="evidence" value="ECO:0007669"/>
    <property type="project" value="UniProtKB-KW"/>
</dbReference>
<dbReference type="SUPFAM" id="SSF88659">
    <property type="entry name" value="Sigma3 and sigma4 domains of RNA polymerase sigma factors"/>
    <property type="match status" value="1"/>
</dbReference>
<accession>A0A4S1X0Z7</accession>
<dbReference type="GO" id="GO:0003677">
    <property type="term" value="F:DNA binding"/>
    <property type="evidence" value="ECO:0007669"/>
    <property type="project" value="InterPro"/>
</dbReference>
<comment type="caution">
    <text evidence="8">The sequence shown here is derived from an EMBL/GenBank/DDBJ whole genome shotgun (WGS) entry which is preliminary data.</text>
</comment>
<dbReference type="PANTHER" id="PTHR43133">
    <property type="entry name" value="RNA POLYMERASE ECF-TYPE SIGMA FACTO"/>
    <property type="match status" value="1"/>
</dbReference>
<organism evidence="8 9">
    <name type="scientific">Sphingomonas gei</name>
    <dbReference type="NCBI Taxonomy" id="1395960"/>
    <lineage>
        <taxon>Bacteria</taxon>
        <taxon>Pseudomonadati</taxon>
        <taxon>Pseudomonadota</taxon>
        <taxon>Alphaproteobacteria</taxon>
        <taxon>Sphingomonadales</taxon>
        <taxon>Sphingomonadaceae</taxon>
        <taxon>Sphingomonas</taxon>
    </lineage>
</organism>
<dbReference type="InterPro" id="IPR036388">
    <property type="entry name" value="WH-like_DNA-bd_sf"/>
</dbReference>
<dbReference type="Proteomes" id="UP000306147">
    <property type="component" value="Unassembled WGS sequence"/>
</dbReference>
<comment type="similarity">
    <text evidence="1">Belongs to the sigma-70 factor family. ECF subfamily.</text>
</comment>
<feature type="region of interest" description="Disordered" evidence="5">
    <location>
        <begin position="103"/>
        <end position="137"/>
    </location>
</feature>
<keyword evidence="2" id="KW-0805">Transcription regulation</keyword>
<dbReference type="NCBIfam" id="TIGR02937">
    <property type="entry name" value="sigma70-ECF"/>
    <property type="match status" value="1"/>
</dbReference>